<feature type="domain" description="ACB" evidence="3">
    <location>
        <begin position="3"/>
        <end position="88"/>
    </location>
</feature>
<reference evidence="4 5" key="2">
    <citation type="submission" date="2017-04" db="EMBL/GenBank/DDBJ databases">
        <title>CpG methylation of centromeres and impact of large insertions on vertebrate speciation.</title>
        <authorList>
            <person name="Ichikawa K."/>
            <person name="Yoshimura J."/>
            <person name="Morishita S."/>
        </authorList>
    </citation>
    <scope>NUCLEOTIDE SEQUENCE</scope>
    <source>
        <strain evidence="4 5">HSOK</strain>
    </source>
</reference>
<dbReference type="SUPFAM" id="SSF47027">
    <property type="entry name" value="Acyl-CoA binding protein"/>
    <property type="match status" value="1"/>
</dbReference>
<dbReference type="PANTHER" id="PTHR23310">
    <property type="entry name" value="ACYL-COA-BINDING PROTEIN, ACBP"/>
    <property type="match status" value="1"/>
</dbReference>
<sequence>MSLEADFKTVAEDVKKVKTRPSNEELLTLYGLYKQSLVGDINIDKPGALDATGRAKWESWNSRKGMSKDDAMSTYITNAKEIISKYGIERKLLNL</sequence>
<evidence type="ECO:0000256" key="1">
    <source>
        <dbReference type="ARBA" id="ARBA00023054"/>
    </source>
</evidence>
<dbReference type="PANTHER" id="PTHR23310:SF51">
    <property type="entry name" value="ACYL-COA-BINDING DOMAIN-CONTAINING PROTEIN 7"/>
    <property type="match status" value="1"/>
</dbReference>
<protein>
    <submittedName>
        <fullName evidence="4">Acyl-CoA binding domain containing 7</fullName>
    </submittedName>
</protein>
<evidence type="ECO:0000256" key="2">
    <source>
        <dbReference type="ARBA" id="ARBA00023121"/>
    </source>
</evidence>
<dbReference type="Gene3D" id="1.20.80.10">
    <property type="match status" value="1"/>
</dbReference>
<dbReference type="InterPro" id="IPR035984">
    <property type="entry name" value="Acyl-CoA-binding_sf"/>
</dbReference>
<dbReference type="PROSITE" id="PS00880">
    <property type="entry name" value="ACB_1"/>
    <property type="match status" value="1"/>
</dbReference>
<evidence type="ECO:0000313" key="4">
    <source>
        <dbReference type="Ensembl" id="ENSORLP00015016703.1"/>
    </source>
</evidence>
<dbReference type="InterPro" id="IPR000582">
    <property type="entry name" value="Acyl-CoA-binding_protein"/>
</dbReference>
<dbReference type="InterPro" id="IPR014352">
    <property type="entry name" value="FERM/acyl-CoA-bd_prot_sf"/>
</dbReference>
<name>A0A3P9IA54_ORYLA</name>
<keyword evidence="1" id="KW-0175">Coiled coil</keyword>
<dbReference type="FunFam" id="1.20.80.10:FF:000010">
    <property type="entry name" value="Acyl-CoA-binding domain-containing protein 5"/>
    <property type="match status" value="1"/>
</dbReference>
<proteinExistence type="predicted"/>
<dbReference type="AlphaFoldDB" id="A0A3P9IA54"/>
<dbReference type="Proteomes" id="UP000265200">
    <property type="component" value="Chromosome 16"/>
</dbReference>
<keyword evidence="2" id="KW-0446">Lipid-binding</keyword>
<dbReference type="InterPro" id="IPR022408">
    <property type="entry name" value="Acyl-CoA-binding_prot_CS"/>
</dbReference>
<evidence type="ECO:0000313" key="5">
    <source>
        <dbReference type="Proteomes" id="UP000265200"/>
    </source>
</evidence>
<accession>A0A3P9IA54</accession>
<reference evidence="4" key="4">
    <citation type="submission" date="2025-09" db="UniProtKB">
        <authorList>
            <consortium name="Ensembl"/>
        </authorList>
    </citation>
    <scope>IDENTIFICATION</scope>
    <source>
        <strain evidence="4">HSOK</strain>
    </source>
</reference>
<dbReference type="GO" id="GO:0000062">
    <property type="term" value="F:fatty-acyl-CoA binding"/>
    <property type="evidence" value="ECO:0007669"/>
    <property type="project" value="InterPro"/>
</dbReference>
<dbReference type="Pfam" id="PF00887">
    <property type="entry name" value="ACBP"/>
    <property type="match status" value="1"/>
</dbReference>
<dbReference type="Ensembl" id="ENSORLT00015034413.1">
    <property type="protein sequence ID" value="ENSORLP00015016703.1"/>
    <property type="gene ID" value="ENSORLG00015017691.1"/>
</dbReference>
<dbReference type="PROSITE" id="PS51228">
    <property type="entry name" value="ACB_2"/>
    <property type="match status" value="1"/>
</dbReference>
<reference evidence="4" key="3">
    <citation type="submission" date="2025-08" db="UniProtKB">
        <authorList>
            <consortium name="Ensembl"/>
        </authorList>
    </citation>
    <scope>IDENTIFICATION</scope>
    <source>
        <strain evidence="4">HSOK</strain>
    </source>
</reference>
<organism evidence="4 5">
    <name type="scientific">Oryzias latipes</name>
    <name type="common">Japanese rice fish</name>
    <name type="synonym">Japanese killifish</name>
    <dbReference type="NCBI Taxonomy" id="8090"/>
    <lineage>
        <taxon>Eukaryota</taxon>
        <taxon>Metazoa</taxon>
        <taxon>Chordata</taxon>
        <taxon>Craniata</taxon>
        <taxon>Vertebrata</taxon>
        <taxon>Euteleostomi</taxon>
        <taxon>Actinopterygii</taxon>
        <taxon>Neopterygii</taxon>
        <taxon>Teleostei</taxon>
        <taxon>Neoteleostei</taxon>
        <taxon>Acanthomorphata</taxon>
        <taxon>Ovalentaria</taxon>
        <taxon>Atherinomorphae</taxon>
        <taxon>Beloniformes</taxon>
        <taxon>Adrianichthyidae</taxon>
        <taxon>Oryziinae</taxon>
        <taxon>Oryzias</taxon>
    </lineage>
</organism>
<evidence type="ECO:0000259" key="3">
    <source>
        <dbReference type="PROSITE" id="PS51228"/>
    </source>
</evidence>
<dbReference type="PRINTS" id="PR00689">
    <property type="entry name" value="ACOABINDINGP"/>
</dbReference>
<reference key="1">
    <citation type="journal article" date="2007" name="Nature">
        <title>The medaka draft genome and insights into vertebrate genome evolution.</title>
        <authorList>
            <person name="Kasahara M."/>
            <person name="Naruse K."/>
            <person name="Sasaki S."/>
            <person name="Nakatani Y."/>
            <person name="Qu W."/>
            <person name="Ahsan B."/>
            <person name="Yamada T."/>
            <person name="Nagayasu Y."/>
            <person name="Doi K."/>
            <person name="Kasai Y."/>
            <person name="Jindo T."/>
            <person name="Kobayashi D."/>
            <person name="Shimada A."/>
            <person name="Toyoda A."/>
            <person name="Kuroki Y."/>
            <person name="Fujiyama A."/>
            <person name="Sasaki T."/>
            <person name="Shimizu A."/>
            <person name="Asakawa S."/>
            <person name="Shimizu N."/>
            <person name="Hashimoto S."/>
            <person name="Yang J."/>
            <person name="Lee Y."/>
            <person name="Matsushima K."/>
            <person name="Sugano S."/>
            <person name="Sakaizumi M."/>
            <person name="Narita T."/>
            <person name="Ohishi K."/>
            <person name="Haga S."/>
            <person name="Ohta F."/>
            <person name="Nomoto H."/>
            <person name="Nogata K."/>
            <person name="Morishita T."/>
            <person name="Endo T."/>
            <person name="Shin-I T."/>
            <person name="Takeda H."/>
            <person name="Morishita S."/>
            <person name="Kohara Y."/>
        </authorList>
    </citation>
    <scope>NUCLEOTIDE SEQUENCE [LARGE SCALE GENOMIC DNA]</scope>
    <source>
        <strain>Hd-rR</strain>
    </source>
</reference>